<dbReference type="PANTHER" id="PTHR45718:SF7">
    <property type="entry name" value="C2H2-TYPE DOMAIN-CONTAINING PROTEIN"/>
    <property type="match status" value="1"/>
</dbReference>
<dbReference type="InterPro" id="IPR056436">
    <property type="entry name" value="Znf-C2H2_ZIC1-5/GLI1-3-like"/>
</dbReference>
<feature type="domain" description="C2H2-type" evidence="9">
    <location>
        <begin position="307"/>
        <end position="334"/>
    </location>
</feature>
<evidence type="ECO:0000313" key="10">
    <source>
        <dbReference type="Proteomes" id="UP000695000"/>
    </source>
</evidence>
<dbReference type="InterPro" id="IPR036236">
    <property type="entry name" value="Znf_C2H2_sf"/>
</dbReference>
<accession>A0ABM1N3C1</accession>
<evidence type="ECO:0000256" key="1">
    <source>
        <dbReference type="ARBA" id="ARBA00004123"/>
    </source>
</evidence>
<dbReference type="PROSITE" id="PS50157">
    <property type="entry name" value="ZINC_FINGER_C2H2_2"/>
    <property type="match status" value="5"/>
</dbReference>
<dbReference type="Pfam" id="PF21816">
    <property type="entry name" value="Zap1_zf1"/>
    <property type="match status" value="1"/>
</dbReference>
<dbReference type="Pfam" id="PF23561">
    <property type="entry name" value="zf-C2H2_15"/>
    <property type="match status" value="1"/>
</dbReference>
<dbReference type="Proteomes" id="UP000695000">
    <property type="component" value="Unplaced"/>
</dbReference>
<evidence type="ECO:0000256" key="4">
    <source>
        <dbReference type="ARBA" id="ARBA00022771"/>
    </source>
</evidence>
<dbReference type="SUPFAM" id="SSF57667">
    <property type="entry name" value="beta-beta-alpha zinc fingers"/>
    <property type="match status" value="3"/>
</dbReference>
<dbReference type="RefSeq" id="XP_017781321.1">
    <property type="nucleotide sequence ID" value="XM_017925832.1"/>
</dbReference>
<keyword evidence="5" id="KW-0862">Zinc</keyword>
<evidence type="ECO:0000256" key="7">
    <source>
        <dbReference type="PROSITE-ProRule" id="PRU00042"/>
    </source>
</evidence>
<keyword evidence="6" id="KW-0539">Nucleus</keyword>
<organism evidence="10 11">
    <name type="scientific">Nicrophorus vespilloides</name>
    <name type="common">Boreal carrion beetle</name>
    <dbReference type="NCBI Taxonomy" id="110193"/>
    <lineage>
        <taxon>Eukaryota</taxon>
        <taxon>Metazoa</taxon>
        <taxon>Ecdysozoa</taxon>
        <taxon>Arthropoda</taxon>
        <taxon>Hexapoda</taxon>
        <taxon>Insecta</taxon>
        <taxon>Pterygota</taxon>
        <taxon>Neoptera</taxon>
        <taxon>Endopterygota</taxon>
        <taxon>Coleoptera</taxon>
        <taxon>Polyphaga</taxon>
        <taxon>Staphyliniformia</taxon>
        <taxon>Silphidae</taxon>
        <taxon>Nicrophorinae</taxon>
        <taxon>Nicrophorus</taxon>
    </lineage>
</organism>
<dbReference type="Gene3D" id="3.30.160.60">
    <property type="entry name" value="Classic Zinc Finger"/>
    <property type="match status" value="5"/>
</dbReference>
<feature type="domain" description="C2H2-type" evidence="9">
    <location>
        <begin position="268"/>
        <end position="298"/>
    </location>
</feature>
<keyword evidence="4 7" id="KW-0863">Zinc-finger</keyword>
<dbReference type="PANTHER" id="PTHR45718">
    <property type="entry name" value="TRANSCRIPTIONAL ACTIVATOR CUBITUS INTERRUPTUS"/>
    <property type="match status" value="1"/>
</dbReference>
<feature type="domain" description="C2H2-type" evidence="9">
    <location>
        <begin position="335"/>
        <end position="364"/>
    </location>
</feature>
<feature type="domain" description="C2H2-type" evidence="9">
    <location>
        <begin position="365"/>
        <end position="394"/>
    </location>
</feature>
<protein>
    <submittedName>
        <fullName evidence="11">Zinc finger protein 765-like</fullName>
    </submittedName>
</protein>
<proteinExistence type="predicted"/>
<dbReference type="InterPro" id="IPR048420">
    <property type="entry name" value="Zap1-like_Znf1"/>
</dbReference>
<evidence type="ECO:0000256" key="3">
    <source>
        <dbReference type="ARBA" id="ARBA00022737"/>
    </source>
</evidence>
<reference evidence="11" key="1">
    <citation type="submission" date="2025-08" db="UniProtKB">
        <authorList>
            <consortium name="RefSeq"/>
        </authorList>
    </citation>
    <scope>IDENTIFICATION</scope>
    <source>
        <tissue evidence="11">Whole Larva</tissue>
    </source>
</reference>
<dbReference type="GeneID" id="108566111"/>
<dbReference type="PROSITE" id="PS00028">
    <property type="entry name" value="ZINC_FINGER_C2H2_1"/>
    <property type="match status" value="4"/>
</dbReference>
<dbReference type="Pfam" id="PF00096">
    <property type="entry name" value="zf-C2H2"/>
    <property type="match status" value="3"/>
</dbReference>
<dbReference type="InterPro" id="IPR013087">
    <property type="entry name" value="Znf_C2H2_type"/>
</dbReference>
<dbReference type="InterPro" id="IPR043359">
    <property type="entry name" value="GLI-like"/>
</dbReference>
<gene>
    <name evidence="11" type="primary">LOC108566111</name>
</gene>
<evidence type="ECO:0000256" key="8">
    <source>
        <dbReference type="SAM" id="MobiDB-lite"/>
    </source>
</evidence>
<keyword evidence="3" id="KW-0677">Repeat</keyword>
<evidence type="ECO:0000313" key="11">
    <source>
        <dbReference type="RefSeq" id="XP_017781321.1"/>
    </source>
</evidence>
<evidence type="ECO:0000256" key="5">
    <source>
        <dbReference type="ARBA" id="ARBA00022833"/>
    </source>
</evidence>
<sequence>MPETSQIKPEGQTDLNLEPGWDFGISQLTDTQRELMEKFNFAFYDAQGSNVKTAADDILDTFDEAYFSNIDKYDEPQAQQMSEDGNYLLDYLLAKTDEGFSELVTPSSDCTSTFDYDEFSENFEQFNQPCSYTNLNDTCSEELGTFYVAPPPFDAPYEETSNNFTRLPPVNTIKNNVDFTDFLRNQDPNSLKPMKNQDNKGTFGHLVISPYSDYFDEEAEDNQLILTQSESLLYDDPMLNSGSKRQRKHTASSDTSTEYEDTFMPMNLQCKWENCYEIYDSQSSLVRHIEKTHVELKRGDEFTCYWLNCPRKNKPFNARYKLLIHMRVHSGEKPNKCPFEGCNKAFSRLENLKIHQRSHTGERPYLCQFPNCTKSFSNSSDRAKHQRTHYDTKPYACQIYGCAKKYTDPSSLRKHVKNHSVEEQQQLKNKSIETIKREENTTFQQKKFPNIIRQRPVTTQVKQIYTNLDHSYSHTSSSFSVKQDLKNRLSEKIHKNSNLYSN</sequence>
<comment type="subcellular location">
    <subcellularLocation>
        <location evidence="1">Nucleus</location>
    </subcellularLocation>
</comment>
<dbReference type="SMART" id="SM00355">
    <property type="entry name" value="ZnF_C2H2"/>
    <property type="match status" value="5"/>
</dbReference>
<feature type="domain" description="C2H2-type" evidence="9">
    <location>
        <begin position="395"/>
        <end position="424"/>
    </location>
</feature>
<feature type="region of interest" description="Disordered" evidence="8">
    <location>
        <begin position="237"/>
        <end position="258"/>
    </location>
</feature>
<evidence type="ECO:0000256" key="6">
    <source>
        <dbReference type="ARBA" id="ARBA00023242"/>
    </source>
</evidence>
<keyword evidence="10" id="KW-1185">Reference proteome</keyword>
<evidence type="ECO:0000256" key="2">
    <source>
        <dbReference type="ARBA" id="ARBA00022723"/>
    </source>
</evidence>
<evidence type="ECO:0000259" key="9">
    <source>
        <dbReference type="PROSITE" id="PS50157"/>
    </source>
</evidence>
<keyword evidence="2" id="KW-0479">Metal-binding</keyword>
<name>A0ABM1N3C1_NICVS</name>